<dbReference type="Proteomes" id="UP000013520">
    <property type="component" value="Chromosome"/>
</dbReference>
<dbReference type="OrthoDB" id="160982at2"/>
<accession>R4KRL4</accession>
<keyword evidence="2" id="KW-1185">Reference proteome</keyword>
<reference evidence="1 2" key="1">
    <citation type="submission" date="2012-01" db="EMBL/GenBank/DDBJ databases">
        <title>Complete sequence of Desulfotomaculum gibsoniae DSM 7213.</title>
        <authorList>
            <consortium name="US DOE Joint Genome Institute"/>
            <person name="Lucas S."/>
            <person name="Han J."/>
            <person name="Lapidus A."/>
            <person name="Cheng J.-F."/>
            <person name="Goodwin L."/>
            <person name="Pitluck S."/>
            <person name="Peters L."/>
            <person name="Ovchinnikova G."/>
            <person name="Teshima H."/>
            <person name="Detter J.C."/>
            <person name="Han C."/>
            <person name="Tapia R."/>
            <person name="Land M."/>
            <person name="Hauser L."/>
            <person name="Kyrpides N."/>
            <person name="Ivanova N."/>
            <person name="Pagani I."/>
            <person name="Parshina S."/>
            <person name="Plugge C."/>
            <person name="Muyzer G."/>
            <person name="Kuever J."/>
            <person name="Ivanova A."/>
            <person name="Nazina T."/>
            <person name="Klenk H.-P."/>
            <person name="Brambilla E."/>
            <person name="Spring S."/>
            <person name="Stams A.F."/>
            <person name="Woyke T."/>
        </authorList>
    </citation>
    <scope>NUCLEOTIDE SEQUENCE [LARGE SCALE GENOMIC DNA]</scope>
    <source>
        <strain evidence="1 2">DSM 7213</strain>
    </source>
</reference>
<sequence length="208" mass="24586">MEWLKEYEVMAEKEKHFFKECTNTLLAQTYLVAKRKKDLPLYRFCERRFDLIKNYLLLSGWQLNHLKAQGVISVHNQLDNNRHKFVLSDTLFLFIIRLLYDEKVKELNLTQQVIINNRDIYEKYVALNIKQRLPAQDEYTRTLKLFQNHSLVELVSGGWTDYDATIVLYPSLIVAVSNRALDKITEWLQAKADDGGDGYEDFEQTEDD</sequence>
<dbReference type="HOGENOM" id="CLU_084423_1_0_9"/>
<organism evidence="1 2">
    <name type="scientific">Desulfoscipio gibsoniae DSM 7213</name>
    <dbReference type="NCBI Taxonomy" id="767817"/>
    <lineage>
        <taxon>Bacteria</taxon>
        <taxon>Bacillati</taxon>
        <taxon>Bacillota</taxon>
        <taxon>Clostridia</taxon>
        <taxon>Eubacteriales</taxon>
        <taxon>Desulfallaceae</taxon>
        <taxon>Desulfoscipio</taxon>
    </lineage>
</organism>
<evidence type="ECO:0000313" key="2">
    <source>
        <dbReference type="Proteomes" id="UP000013520"/>
    </source>
</evidence>
<dbReference type="STRING" id="767817.Desgi_3932"/>
<dbReference type="AlphaFoldDB" id="R4KRL4"/>
<dbReference type="EMBL" id="CP003273">
    <property type="protein sequence ID" value="AGL03220.1"/>
    <property type="molecule type" value="Genomic_DNA"/>
</dbReference>
<evidence type="ECO:0008006" key="3">
    <source>
        <dbReference type="Google" id="ProtNLM"/>
    </source>
</evidence>
<evidence type="ECO:0000313" key="1">
    <source>
        <dbReference type="EMBL" id="AGL03220.1"/>
    </source>
</evidence>
<dbReference type="Pfam" id="PF13835">
    <property type="entry name" value="DUF4194"/>
    <property type="match status" value="1"/>
</dbReference>
<protein>
    <recommendedName>
        <fullName evidence="3">DUF4194 domain-containing protein</fullName>
    </recommendedName>
</protein>
<proteinExistence type="predicted"/>
<gene>
    <name evidence="1" type="ORF">Desgi_3932</name>
</gene>
<dbReference type="RefSeq" id="WP_006524395.1">
    <property type="nucleotide sequence ID" value="NC_021184.1"/>
</dbReference>
<dbReference type="InterPro" id="IPR025449">
    <property type="entry name" value="JetB"/>
</dbReference>
<name>R4KRL4_9FIRM</name>
<dbReference type="eggNOG" id="ENOG5030Y6D">
    <property type="taxonomic scope" value="Bacteria"/>
</dbReference>
<dbReference type="KEGG" id="dgi:Desgi_3932"/>